<proteinExistence type="predicted"/>
<feature type="chain" id="PRO_5024420707" evidence="1">
    <location>
        <begin position="26"/>
        <end position="304"/>
    </location>
</feature>
<keyword evidence="1" id="KW-0732">Signal</keyword>
<feature type="signal peptide" evidence="1">
    <location>
        <begin position="1"/>
        <end position="25"/>
    </location>
</feature>
<dbReference type="SUPFAM" id="SSF53850">
    <property type="entry name" value="Periplasmic binding protein-like II"/>
    <property type="match status" value="1"/>
</dbReference>
<evidence type="ECO:0000313" key="3">
    <source>
        <dbReference type="Proteomes" id="UP000305874"/>
    </source>
</evidence>
<comment type="caution">
    <text evidence="2">The sequence shown here is derived from an EMBL/GenBank/DDBJ whole genome shotgun (WGS) entry which is preliminary data.</text>
</comment>
<evidence type="ECO:0000313" key="2">
    <source>
        <dbReference type="EMBL" id="TMP85626.1"/>
    </source>
</evidence>
<name>A0A5S3Z239_9GAMM</name>
<gene>
    <name evidence="2" type="ORF">CWC05_17720</name>
</gene>
<accession>A0A5S3Z239</accession>
<sequence>MFMLYIRMTVLILAVALLPASYSYAQRQSITIDYQVNDATMSYTGFWRGSTFIVDAGFERNVVVATLDWPPYLGRNQCQGGWLLHYMAALLLQAGYNPEFRFLPWARAVRMTELGHADILAPEYEIESSAPSDVIPGSTRLNHLALSSALAHAPVHYVAAADSAIIQAPQISELPNYSLGIVRGYQNAPQVDQVIDSGQVIVQQAIDDAQNLNLVVNGRVNLIIGDPLVLHTVASANGIDRAAYRVLQPSITNQPLYFALSKTRPQWQVLMQDINQTIPVANAQQLRRQLTERIDEHCAAQGTY</sequence>
<dbReference type="Proteomes" id="UP000305874">
    <property type="component" value="Unassembled WGS sequence"/>
</dbReference>
<reference evidence="2 3" key="1">
    <citation type="submission" date="2017-12" db="EMBL/GenBank/DDBJ databases">
        <authorList>
            <person name="Paulsen S."/>
            <person name="Gram L.K."/>
        </authorList>
    </citation>
    <scope>NUCLEOTIDE SEQUENCE [LARGE SCALE GENOMIC DNA]</scope>
    <source>
        <strain evidence="2 3">S2897</strain>
    </source>
</reference>
<dbReference type="EMBL" id="PNCG01000022">
    <property type="protein sequence ID" value="TMP85626.1"/>
    <property type="molecule type" value="Genomic_DNA"/>
</dbReference>
<dbReference type="Gene3D" id="3.40.190.10">
    <property type="entry name" value="Periplasmic binding protein-like II"/>
    <property type="match status" value="2"/>
</dbReference>
<evidence type="ECO:0000256" key="1">
    <source>
        <dbReference type="SAM" id="SignalP"/>
    </source>
</evidence>
<dbReference type="AlphaFoldDB" id="A0A5S3Z239"/>
<dbReference type="RefSeq" id="WP_138549012.1">
    <property type="nucleotide sequence ID" value="NZ_PNCG01000022.1"/>
</dbReference>
<organism evidence="2 3">
    <name type="scientific">Pseudoalteromonas ruthenica</name>
    <dbReference type="NCBI Taxonomy" id="151081"/>
    <lineage>
        <taxon>Bacteria</taxon>
        <taxon>Pseudomonadati</taxon>
        <taxon>Pseudomonadota</taxon>
        <taxon>Gammaproteobacteria</taxon>
        <taxon>Alteromonadales</taxon>
        <taxon>Pseudoalteromonadaceae</taxon>
        <taxon>Pseudoalteromonas</taxon>
    </lineage>
</organism>
<reference evidence="3" key="2">
    <citation type="submission" date="2019-06" db="EMBL/GenBank/DDBJ databases">
        <title>Co-occurence of chitin degradation, pigmentation and bioactivity in marine Pseudoalteromonas.</title>
        <authorList>
            <person name="Sonnenschein E.C."/>
            <person name="Bech P.K."/>
        </authorList>
    </citation>
    <scope>NUCLEOTIDE SEQUENCE [LARGE SCALE GENOMIC DNA]</scope>
    <source>
        <strain evidence="3">S2897</strain>
    </source>
</reference>
<protein>
    <submittedName>
        <fullName evidence="2">Uncharacterized protein</fullName>
    </submittedName>
</protein>